<dbReference type="GO" id="GO:0005576">
    <property type="term" value="C:extracellular region"/>
    <property type="evidence" value="ECO:0007669"/>
    <property type="project" value="UniProtKB-SubCell"/>
</dbReference>
<comment type="similarity">
    <text evidence="3 11">Belongs to the glycosyl hydrolase 5 (cellulase A) family.</text>
</comment>
<evidence type="ECO:0000256" key="8">
    <source>
        <dbReference type="ARBA" id="ARBA00023295"/>
    </source>
</evidence>
<comment type="subcellular location">
    <subcellularLocation>
        <location evidence="2">Secreted</location>
    </subcellularLocation>
</comment>
<reference evidence="14" key="1">
    <citation type="submission" date="2023-06" db="EMBL/GenBank/DDBJ databases">
        <title>Genome-scale phylogeny and comparative genomics of the fungal order Sordariales.</title>
        <authorList>
            <consortium name="Lawrence Berkeley National Laboratory"/>
            <person name="Hensen N."/>
            <person name="Bonometti L."/>
            <person name="Westerberg I."/>
            <person name="Brannstrom I.O."/>
            <person name="Guillou S."/>
            <person name="Cros-Aarteil S."/>
            <person name="Calhoun S."/>
            <person name="Haridas S."/>
            <person name="Kuo A."/>
            <person name="Mondo S."/>
            <person name="Pangilinan J."/>
            <person name="Riley R."/>
            <person name="Labutti K."/>
            <person name="Andreopoulos B."/>
            <person name="Lipzen A."/>
            <person name="Chen C."/>
            <person name="Yanf M."/>
            <person name="Daum C."/>
            <person name="Ng V."/>
            <person name="Clum A."/>
            <person name="Steindorff A."/>
            <person name="Ohm R."/>
            <person name="Martin F."/>
            <person name="Silar P."/>
            <person name="Natvig D."/>
            <person name="Lalanne C."/>
            <person name="Gautier V."/>
            <person name="Ament-Velasquez S.L."/>
            <person name="Kruys A."/>
            <person name="Hutchinson M.I."/>
            <person name="Powell A.J."/>
            <person name="Barry K."/>
            <person name="Miller A.N."/>
            <person name="Grigoriev I.V."/>
            <person name="Debuchy R."/>
            <person name="Gladieux P."/>
            <person name="Thoren M.H."/>
            <person name="Johannesson H."/>
        </authorList>
    </citation>
    <scope>NUCLEOTIDE SEQUENCE</scope>
    <source>
        <strain evidence="14">CBS 307.81</strain>
    </source>
</reference>
<evidence type="ECO:0000259" key="13">
    <source>
        <dbReference type="Pfam" id="PF00150"/>
    </source>
</evidence>
<evidence type="ECO:0000256" key="2">
    <source>
        <dbReference type="ARBA" id="ARBA00004613"/>
    </source>
</evidence>
<dbReference type="InterPro" id="IPR001547">
    <property type="entry name" value="Glyco_hydro_5"/>
</dbReference>
<dbReference type="EMBL" id="JAULSY010000084">
    <property type="protein sequence ID" value="KAK0666693.1"/>
    <property type="molecule type" value="Genomic_DNA"/>
</dbReference>
<keyword evidence="15" id="KW-1185">Reference proteome</keyword>
<evidence type="ECO:0000256" key="3">
    <source>
        <dbReference type="ARBA" id="ARBA00005641"/>
    </source>
</evidence>
<dbReference type="GO" id="GO:0046355">
    <property type="term" value="P:mannan catabolic process"/>
    <property type="evidence" value="ECO:0007669"/>
    <property type="project" value="UniProtKB-ARBA"/>
</dbReference>
<dbReference type="InterPro" id="IPR017853">
    <property type="entry name" value="GH"/>
</dbReference>
<feature type="signal peptide" evidence="12">
    <location>
        <begin position="1"/>
        <end position="17"/>
    </location>
</feature>
<evidence type="ECO:0000256" key="5">
    <source>
        <dbReference type="ARBA" id="ARBA00022525"/>
    </source>
</evidence>
<evidence type="ECO:0000256" key="4">
    <source>
        <dbReference type="ARBA" id="ARBA00012706"/>
    </source>
</evidence>
<dbReference type="SUPFAM" id="SSF51445">
    <property type="entry name" value="(Trans)glycosidases"/>
    <property type="match status" value="1"/>
</dbReference>
<dbReference type="AlphaFoldDB" id="A0AA39Z9E4"/>
<feature type="chain" id="PRO_5041451387" description="Mannan endo-1,4-beta-mannosidase A" evidence="12">
    <location>
        <begin position="18"/>
        <end position="373"/>
    </location>
</feature>
<comment type="catalytic activity">
    <reaction evidence="1">
        <text>Random hydrolysis of (1-&gt;4)-beta-D-mannosidic linkages in mannans, galactomannans and glucomannans.</text>
        <dbReference type="EC" id="3.2.1.78"/>
    </reaction>
</comment>
<evidence type="ECO:0000256" key="7">
    <source>
        <dbReference type="ARBA" id="ARBA00022801"/>
    </source>
</evidence>
<evidence type="ECO:0000256" key="6">
    <source>
        <dbReference type="ARBA" id="ARBA00022729"/>
    </source>
</evidence>
<dbReference type="Proteomes" id="UP001174997">
    <property type="component" value="Unassembled WGS sequence"/>
</dbReference>
<feature type="domain" description="Glycoside hydrolase family 5" evidence="13">
    <location>
        <begin position="61"/>
        <end position="336"/>
    </location>
</feature>
<evidence type="ECO:0000256" key="9">
    <source>
        <dbReference type="ARBA" id="ARBA00068505"/>
    </source>
</evidence>
<evidence type="ECO:0000256" key="11">
    <source>
        <dbReference type="RuleBase" id="RU361153"/>
    </source>
</evidence>
<dbReference type="Gene3D" id="3.20.20.80">
    <property type="entry name" value="Glycosidases"/>
    <property type="match status" value="1"/>
</dbReference>
<dbReference type="PANTHER" id="PTHR31451:SF39">
    <property type="entry name" value="MANNAN ENDO-1,4-BETA-MANNOSIDASE 1"/>
    <property type="match status" value="1"/>
</dbReference>
<evidence type="ECO:0000256" key="12">
    <source>
        <dbReference type="SAM" id="SignalP"/>
    </source>
</evidence>
<keyword evidence="8 11" id="KW-0326">Glycosidase</keyword>
<protein>
    <recommendedName>
        <fullName evidence="9">Mannan endo-1,4-beta-mannosidase A</fullName>
        <ecNumber evidence="4">3.2.1.78</ecNumber>
    </recommendedName>
    <alternativeName>
        <fullName evidence="10">Endo-beta-1,4-mannanase A</fullName>
    </alternativeName>
</protein>
<keyword evidence="6 12" id="KW-0732">Signal</keyword>
<keyword evidence="7 11" id="KW-0378">Hydrolase</keyword>
<keyword evidence="5" id="KW-0964">Secreted</keyword>
<dbReference type="EC" id="3.2.1.78" evidence="4"/>
<proteinExistence type="inferred from homology"/>
<gene>
    <name evidence="14" type="ORF">QBC41DRAFT_147507</name>
</gene>
<accession>A0AA39Z9E4</accession>
<dbReference type="FunFam" id="3.20.20.80:FF:000076">
    <property type="entry name" value="Mannan endo-1,4-beta-mannosidase A"/>
    <property type="match status" value="1"/>
</dbReference>
<evidence type="ECO:0000256" key="1">
    <source>
        <dbReference type="ARBA" id="ARBA00001678"/>
    </source>
</evidence>
<sequence length="373" mass="41044">MKGLLALGLSLLSVVNALPQAQGGGAAASARVSGTRFVVDGKTGYFAGTNSYWIGFLTNNRDVDTTLDHIASSGLKILRVWGFNDVNNQPGGNTVWFQRLASSGSQINTGANGLQRLDYLVKSAEARGVKLIIALVNYWDDFGGMKAYVNAFGGTKESWYTNTRAQDQYKRYIQAVVSRYVNSPAIFAWELANEPRCKGCNTNVIFNWATQISDYIRSLDKDHLITLGDEGFGLPGQTTYPYQYGEGTDFVKNLQIKNLDFGTFHMYPGHWGVPTSFGPGWIRDHAAACRAAGKPCLLEEYGFENDRCNVQKSWQQASRELAKTGMSGDLFWQWGDQLSTGQTHNDGFTIYYGSSLATCLVTDHVRAINALPA</sequence>
<dbReference type="InterPro" id="IPR045053">
    <property type="entry name" value="MAN-like"/>
</dbReference>
<comment type="caution">
    <text evidence="14">The sequence shown here is derived from an EMBL/GenBank/DDBJ whole genome shotgun (WGS) entry which is preliminary data.</text>
</comment>
<dbReference type="GO" id="GO:0016985">
    <property type="term" value="F:mannan endo-1,4-beta-mannosidase activity"/>
    <property type="evidence" value="ECO:0007669"/>
    <property type="project" value="UniProtKB-EC"/>
</dbReference>
<name>A0AA39Z9E4_9PEZI</name>
<evidence type="ECO:0000313" key="15">
    <source>
        <dbReference type="Proteomes" id="UP001174997"/>
    </source>
</evidence>
<dbReference type="Pfam" id="PF00150">
    <property type="entry name" value="Cellulase"/>
    <property type="match status" value="1"/>
</dbReference>
<organism evidence="14 15">
    <name type="scientific">Cercophora samala</name>
    <dbReference type="NCBI Taxonomy" id="330535"/>
    <lineage>
        <taxon>Eukaryota</taxon>
        <taxon>Fungi</taxon>
        <taxon>Dikarya</taxon>
        <taxon>Ascomycota</taxon>
        <taxon>Pezizomycotina</taxon>
        <taxon>Sordariomycetes</taxon>
        <taxon>Sordariomycetidae</taxon>
        <taxon>Sordariales</taxon>
        <taxon>Lasiosphaeriaceae</taxon>
        <taxon>Cercophora</taxon>
    </lineage>
</organism>
<dbReference type="PANTHER" id="PTHR31451">
    <property type="match status" value="1"/>
</dbReference>
<evidence type="ECO:0000313" key="14">
    <source>
        <dbReference type="EMBL" id="KAK0666693.1"/>
    </source>
</evidence>
<evidence type="ECO:0000256" key="10">
    <source>
        <dbReference type="ARBA" id="ARBA00077212"/>
    </source>
</evidence>